<dbReference type="SUPFAM" id="SSF56349">
    <property type="entry name" value="DNA breaking-rejoining enzymes"/>
    <property type="match status" value="1"/>
</dbReference>
<dbReference type="GO" id="GO:0006310">
    <property type="term" value="P:DNA recombination"/>
    <property type="evidence" value="ECO:0007669"/>
    <property type="project" value="UniProtKB-KW"/>
</dbReference>
<evidence type="ECO:0000256" key="1">
    <source>
        <dbReference type="ARBA" id="ARBA00023172"/>
    </source>
</evidence>
<dbReference type="Gene3D" id="1.10.443.10">
    <property type="entry name" value="Intergrase catalytic core"/>
    <property type="match status" value="1"/>
</dbReference>
<dbReference type="GO" id="GO:0015074">
    <property type="term" value="P:DNA integration"/>
    <property type="evidence" value="ECO:0007669"/>
    <property type="project" value="InterPro"/>
</dbReference>
<name>A0A3E3E282_9FIRM</name>
<dbReference type="Proteomes" id="UP000261032">
    <property type="component" value="Unassembled WGS sequence"/>
</dbReference>
<protein>
    <submittedName>
        <fullName evidence="3">Site-specific integrase</fullName>
    </submittedName>
</protein>
<comment type="caution">
    <text evidence="3">The sequence shown here is derived from an EMBL/GenBank/DDBJ whole genome shotgun (WGS) entry which is preliminary data.</text>
</comment>
<sequence length="70" mass="8036">FNEDVKKSGVKRITVHGLRHSHASYLLSNPTISELLIADRLGHSVEMLRSTYAHIYEKSKKNLIDFIDEL</sequence>
<keyword evidence="1" id="KW-0233">DNA recombination</keyword>
<dbReference type="AlphaFoldDB" id="A0A3E3E282"/>
<gene>
    <name evidence="3" type="ORF">DXB93_19505</name>
</gene>
<dbReference type="InterPro" id="IPR013762">
    <property type="entry name" value="Integrase-like_cat_sf"/>
</dbReference>
<dbReference type="EMBL" id="QUSL01000097">
    <property type="protein sequence ID" value="RGD75670.1"/>
    <property type="molecule type" value="Genomic_DNA"/>
</dbReference>
<dbReference type="GO" id="GO:0003677">
    <property type="term" value="F:DNA binding"/>
    <property type="evidence" value="ECO:0007669"/>
    <property type="project" value="InterPro"/>
</dbReference>
<feature type="non-terminal residue" evidence="3">
    <location>
        <position position="1"/>
    </location>
</feature>
<evidence type="ECO:0000259" key="2">
    <source>
        <dbReference type="PROSITE" id="PS51898"/>
    </source>
</evidence>
<dbReference type="InterPro" id="IPR002104">
    <property type="entry name" value="Integrase_catalytic"/>
</dbReference>
<evidence type="ECO:0000313" key="3">
    <source>
        <dbReference type="EMBL" id="RGD75670.1"/>
    </source>
</evidence>
<feature type="domain" description="Tyr recombinase" evidence="2">
    <location>
        <begin position="1"/>
        <end position="65"/>
    </location>
</feature>
<evidence type="ECO:0000313" key="4">
    <source>
        <dbReference type="Proteomes" id="UP000261032"/>
    </source>
</evidence>
<reference evidence="3 4" key="1">
    <citation type="submission" date="2018-08" db="EMBL/GenBank/DDBJ databases">
        <title>A genome reference for cultivated species of the human gut microbiota.</title>
        <authorList>
            <person name="Zou Y."/>
            <person name="Xue W."/>
            <person name="Luo G."/>
        </authorList>
    </citation>
    <scope>NUCLEOTIDE SEQUENCE [LARGE SCALE GENOMIC DNA]</scope>
    <source>
        <strain evidence="3 4">OM06-4</strain>
    </source>
</reference>
<proteinExistence type="predicted"/>
<accession>A0A3E3E282</accession>
<organism evidence="3 4">
    <name type="scientific">Thomasclavelia ramosa</name>
    <dbReference type="NCBI Taxonomy" id="1547"/>
    <lineage>
        <taxon>Bacteria</taxon>
        <taxon>Bacillati</taxon>
        <taxon>Bacillota</taxon>
        <taxon>Erysipelotrichia</taxon>
        <taxon>Erysipelotrichales</taxon>
        <taxon>Coprobacillaceae</taxon>
        <taxon>Thomasclavelia</taxon>
    </lineage>
</organism>
<dbReference type="PROSITE" id="PS51898">
    <property type="entry name" value="TYR_RECOMBINASE"/>
    <property type="match status" value="1"/>
</dbReference>
<dbReference type="InterPro" id="IPR011010">
    <property type="entry name" value="DNA_brk_join_enz"/>
</dbReference>